<dbReference type="Gene3D" id="3.40.50.1820">
    <property type="entry name" value="alpha/beta hydrolase"/>
    <property type="match status" value="1"/>
</dbReference>
<organism evidence="1 2">
    <name type="scientific">Listeria kieliensis</name>
    <dbReference type="NCBI Taxonomy" id="1621700"/>
    <lineage>
        <taxon>Bacteria</taxon>
        <taxon>Bacillati</taxon>
        <taxon>Bacillota</taxon>
        <taxon>Bacilli</taxon>
        <taxon>Bacillales</taxon>
        <taxon>Listeriaceae</taxon>
        <taxon>Listeria</taxon>
    </lineage>
</organism>
<dbReference type="AlphaFoldDB" id="A0A3D8TL99"/>
<keyword evidence="2" id="KW-1185">Reference proteome</keyword>
<name>A0A3D8TL99_9LIST</name>
<evidence type="ECO:0000313" key="1">
    <source>
        <dbReference type="EMBL" id="RDW99440.1"/>
    </source>
</evidence>
<reference evidence="2" key="1">
    <citation type="submission" date="2015-04" db="EMBL/GenBank/DDBJ databases">
        <authorList>
            <person name="Schardt J."/>
            <person name="Mueller-Herbst S."/>
            <person name="Scherer S."/>
            <person name="Huptas C."/>
        </authorList>
    </citation>
    <scope>NUCLEOTIDE SEQUENCE [LARGE SCALE GENOMIC DNA]</scope>
    <source>
        <strain evidence="2">Kiel-L1</strain>
    </source>
</reference>
<comment type="caution">
    <text evidence="1">The sequence shown here is derived from an EMBL/GenBank/DDBJ whole genome shotgun (WGS) entry which is preliminary data.</text>
</comment>
<dbReference type="SUPFAM" id="SSF53474">
    <property type="entry name" value="alpha/beta-Hydrolases"/>
    <property type="match status" value="1"/>
</dbReference>
<protein>
    <submittedName>
        <fullName evidence="1">Two component regulator three Y domain-containing protein</fullName>
    </submittedName>
</protein>
<dbReference type="EMBL" id="LARY01000003">
    <property type="protein sequence ID" value="RDW99440.1"/>
    <property type="molecule type" value="Genomic_DNA"/>
</dbReference>
<sequence length="252" mass="29102">MKKRFIGLYFKLISRKYHASNHTVVKYYMKKNSRNDSLVIVFSAFSRPGIPATYNYMATTKDIEAVRLFILDDFGHNKQGGYYLFHEGSNNPEKAVAELITKTSVQKNYRQIICVGTSKGGYAAMYFGLKLGADAIISGAPQYFLGKYLTDIPEKKETFEGMVGKSGIYSVSYLDGILRNKIYEKKGSQTDFYLHFSTKEHTYNEHIADLIKDLKQQDYRLVLDKQEYVKHQEVAHYFPPFLRESLQKLTKE</sequence>
<dbReference type="Proteomes" id="UP000257055">
    <property type="component" value="Unassembled WGS sequence"/>
</dbReference>
<dbReference type="RefSeq" id="WP_115753826.1">
    <property type="nucleotide sequence ID" value="NZ_LARY01000003.1"/>
</dbReference>
<dbReference type="InterPro" id="IPR029058">
    <property type="entry name" value="AB_hydrolase_fold"/>
</dbReference>
<proteinExistence type="predicted"/>
<gene>
    <name evidence="1" type="ORF">UR08_11435</name>
</gene>
<evidence type="ECO:0000313" key="2">
    <source>
        <dbReference type="Proteomes" id="UP000257055"/>
    </source>
</evidence>
<accession>A0A3D8TL99</accession>